<evidence type="ECO:0000259" key="1">
    <source>
        <dbReference type="Pfam" id="PF18818"/>
    </source>
</evidence>
<dbReference type="Proteomes" id="UP000749010">
    <property type="component" value="Unassembled WGS sequence"/>
</dbReference>
<dbReference type="EMBL" id="SPMY01000115">
    <property type="protein sequence ID" value="NMQ30246.1"/>
    <property type="molecule type" value="Genomic_DNA"/>
</dbReference>
<proteinExistence type="predicted"/>
<gene>
    <name evidence="2" type="ORF">E4Q23_22290</name>
</gene>
<reference evidence="2 3" key="1">
    <citation type="submission" date="2019-03" db="EMBL/GenBank/DDBJ databases">
        <title>Metabolic reconstructions from genomes of highly enriched 'Candidatus Accumulibacter' and 'Candidatus Competibacter' bioreactor populations.</title>
        <authorList>
            <person name="Annavajhala M.K."/>
            <person name="Welles L."/>
            <person name="Abbas B."/>
            <person name="Sorokin D."/>
            <person name="Park H."/>
            <person name="Van Loosdrecht M."/>
            <person name="Chandran K."/>
        </authorList>
    </citation>
    <scope>NUCLEOTIDE SEQUENCE [LARGE SCALE GENOMIC DNA]</scope>
    <source>
        <strain evidence="2 3">SBR_S</strain>
    </source>
</reference>
<evidence type="ECO:0000313" key="3">
    <source>
        <dbReference type="Proteomes" id="UP000749010"/>
    </source>
</evidence>
<dbReference type="InterPro" id="IPR041459">
    <property type="entry name" value="MPTase-PolyVal"/>
</dbReference>
<accession>A0ABX1U3U9</accession>
<evidence type="ECO:0000313" key="2">
    <source>
        <dbReference type="EMBL" id="NMQ30246.1"/>
    </source>
</evidence>
<sequence length="74" mass="8284">MYVPPRSSFFQASANRSPEICHKACDKLGAAFLCADLGITPEVRADHAVYLARWVEVLKTVNRTESVDGLREYL</sequence>
<feature type="domain" description="Polyvalent protein metallopeptidase" evidence="1">
    <location>
        <begin position="27"/>
        <end position="63"/>
    </location>
</feature>
<name>A0ABX1U3U9_9PROT</name>
<dbReference type="RefSeq" id="WP_423753380.1">
    <property type="nucleotide sequence ID" value="NZ_SPMY01000115.1"/>
</dbReference>
<dbReference type="Pfam" id="PF18818">
    <property type="entry name" value="MPTase-PolyVal"/>
    <property type="match status" value="1"/>
</dbReference>
<keyword evidence="3" id="KW-1185">Reference proteome</keyword>
<organism evidence="2 3">
    <name type="scientific">Candidatus Accumulibacter phosphatis</name>
    <dbReference type="NCBI Taxonomy" id="327160"/>
    <lineage>
        <taxon>Bacteria</taxon>
        <taxon>Pseudomonadati</taxon>
        <taxon>Pseudomonadota</taxon>
        <taxon>Betaproteobacteria</taxon>
        <taxon>Candidatus Accumulibacter</taxon>
    </lineage>
</organism>
<comment type="caution">
    <text evidence="2">The sequence shown here is derived from an EMBL/GenBank/DDBJ whole genome shotgun (WGS) entry which is preliminary data.</text>
</comment>
<protein>
    <recommendedName>
        <fullName evidence="1">Polyvalent protein metallopeptidase domain-containing protein</fullName>
    </recommendedName>
</protein>